<sequence length="141" mass="15660">MQIVKRLGLLLHETAAAMKREFERAARPHKLTLTQWRVLGHLHREGDARQTDLGQAINVSPMTISDVAERLELAGLLRREIDPDDSRAKRLVLTQAGTSVVLKMQAVADGVFDKALAGIPASDVDTLTRALTRMTENLENR</sequence>
<dbReference type="Proteomes" id="UP000183987">
    <property type="component" value="Unassembled WGS sequence"/>
</dbReference>
<evidence type="ECO:0000259" key="4">
    <source>
        <dbReference type="PROSITE" id="PS50995"/>
    </source>
</evidence>
<organism evidence="5 6">
    <name type="scientific">Loktanella atrilutea</name>
    <dbReference type="NCBI Taxonomy" id="366533"/>
    <lineage>
        <taxon>Bacteria</taxon>
        <taxon>Pseudomonadati</taxon>
        <taxon>Pseudomonadota</taxon>
        <taxon>Alphaproteobacteria</taxon>
        <taxon>Rhodobacterales</taxon>
        <taxon>Roseobacteraceae</taxon>
        <taxon>Loktanella</taxon>
    </lineage>
</organism>
<keyword evidence="2" id="KW-0238">DNA-binding</keyword>
<dbReference type="PANTHER" id="PTHR33164">
    <property type="entry name" value="TRANSCRIPTIONAL REGULATOR, MARR FAMILY"/>
    <property type="match status" value="1"/>
</dbReference>
<gene>
    <name evidence="5" type="ORF">SAMN05444339_1073</name>
</gene>
<dbReference type="PANTHER" id="PTHR33164:SF64">
    <property type="entry name" value="TRANSCRIPTIONAL REGULATOR SLYA"/>
    <property type="match status" value="1"/>
</dbReference>
<dbReference type="GO" id="GO:0003677">
    <property type="term" value="F:DNA binding"/>
    <property type="evidence" value="ECO:0007669"/>
    <property type="project" value="UniProtKB-KW"/>
</dbReference>
<evidence type="ECO:0000256" key="3">
    <source>
        <dbReference type="ARBA" id="ARBA00023163"/>
    </source>
</evidence>
<keyword evidence="6" id="KW-1185">Reference proteome</keyword>
<dbReference type="InterPro" id="IPR000835">
    <property type="entry name" value="HTH_MarR-typ"/>
</dbReference>
<evidence type="ECO:0000313" key="5">
    <source>
        <dbReference type="EMBL" id="SHF49554.1"/>
    </source>
</evidence>
<dbReference type="InterPro" id="IPR039422">
    <property type="entry name" value="MarR/SlyA-like"/>
</dbReference>
<keyword evidence="3" id="KW-0804">Transcription</keyword>
<dbReference type="RefSeq" id="WP_072857884.1">
    <property type="nucleotide sequence ID" value="NZ_FQUE01000007.1"/>
</dbReference>
<dbReference type="AlphaFoldDB" id="A0A1M5C465"/>
<name>A0A1M5C465_LOKAT</name>
<evidence type="ECO:0000256" key="2">
    <source>
        <dbReference type="ARBA" id="ARBA00023125"/>
    </source>
</evidence>
<dbReference type="PROSITE" id="PS50995">
    <property type="entry name" value="HTH_MARR_2"/>
    <property type="match status" value="1"/>
</dbReference>
<dbReference type="STRING" id="366533.SAMN05444339_1073"/>
<reference evidence="6" key="1">
    <citation type="submission" date="2016-11" db="EMBL/GenBank/DDBJ databases">
        <authorList>
            <person name="Varghese N."/>
            <person name="Submissions S."/>
        </authorList>
    </citation>
    <scope>NUCLEOTIDE SEQUENCE [LARGE SCALE GENOMIC DNA]</scope>
    <source>
        <strain evidence="6">DSM 29326</strain>
    </source>
</reference>
<dbReference type="GO" id="GO:0003700">
    <property type="term" value="F:DNA-binding transcription factor activity"/>
    <property type="evidence" value="ECO:0007669"/>
    <property type="project" value="InterPro"/>
</dbReference>
<dbReference type="EMBL" id="FQUE01000007">
    <property type="protein sequence ID" value="SHF49554.1"/>
    <property type="molecule type" value="Genomic_DNA"/>
</dbReference>
<dbReference type="SUPFAM" id="SSF46785">
    <property type="entry name" value="Winged helix' DNA-binding domain"/>
    <property type="match status" value="1"/>
</dbReference>
<dbReference type="SMART" id="SM00347">
    <property type="entry name" value="HTH_MARR"/>
    <property type="match status" value="1"/>
</dbReference>
<dbReference type="PRINTS" id="PR00598">
    <property type="entry name" value="HTHMARR"/>
</dbReference>
<dbReference type="Pfam" id="PF01047">
    <property type="entry name" value="MarR"/>
    <property type="match status" value="1"/>
</dbReference>
<dbReference type="GO" id="GO:0006950">
    <property type="term" value="P:response to stress"/>
    <property type="evidence" value="ECO:0007669"/>
    <property type="project" value="TreeGrafter"/>
</dbReference>
<dbReference type="InterPro" id="IPR036388">
    <property type="entry name" value="WH-like_DNA-bd_sf"/>
</dbReference>
<protein>
    <submittedName>
        <fullName evidence="5">Transcriptional regulator, MarR family</fullName>
    </submittedName>
</protein>
<feature type="domain" description="HTH marR-type" evidence="4">
    <location>
        <begin position="1"/>
        <end position="136"/>
    </location>
</feature>
<dbReference type="Gene3D" id="1.10.10.10">
    <property type="entry name" value="Winged helix-like DNA-binding domain superfamily/Winged helix DNA-binding domain"/>
    <property type="match status" value="1"/>
</dbReference>
<evidence type="ECO:0000256" key="1">
    <source>
        <dbReference type="ARBA" id="ARBA00023015"/>
    </source>
</evidence>
<evidence type="ECO:0000313" key="6">
    <source>
        <dbReference type="Proteomes" id="UP000183987"/>
    </source>
</evidence>
<proteinExistence type="predicted"/>
<keyword evidence="1" id="KW-0805">Transcription regulation</keyword>
<accession>A0A1M5C465</accession>
<dbReference type="OrthoDB" id="582199at2"/>
<dbReference type="InterPro" id="IPR036390">
    <property type="entry name" value="WH_DNA-bd_sf"/>
</dbReference>